<dbReference type="CDD" id="cd00090">
    <property type="entry name" value="HTH_ARSR"/>
    <property type="match status" value="1"/>
</dbReference>
<feature type="domain" description="HTH arsR-type" evidence="5">
    <location>
        <begin position="33"/>
        <end position="127"/>
    </location>
</feature>
<sequence length="128" mass="14267">MTSEQSAKPPSSGLSGTQGDLHKDGGLPIQQILSLEKAQRMAEFFGVLGDPNRWRILSALALQSMRVSDLAAAVEMTDSAVSHQLRVLRTMRLVGYVKQGRNVIYCLKDQHIFNLYREASEHIDEPED</sequence>
<evidence type="ECO:0000256" key="3">
    <source>
        <dbReference type="ARBA" id="ARBA00023163"/>
    </source>
</evidence>
<dbReference type="SUPFAM" id="SSF46785">
    <property type="entry name" value="Winged helix' DNA-binding domain"/>
    <property type="match status" value="1"/>
</dbReference>
<accession>A0ABS5Y5S6</accession>
<dbReference type="PANTHER" id="PTHR43132:SF6">
    <property type="entry name" value="HTH-TYPE TRANSCRIPTIONAL REPRESSOR CZRA"/>
    <property type="match status" value="1"/>
</dbReference>
<dbReference type="NCBIfam" id="NF033788">
    <property type="entry name" value="HTH_metalloreg"/>
    <property type="match status" value="1"/>
</dbReference>
<dbReference type="PRINTS" id="PR00778">
    <property type="entry name" value="HTHARSR"/>
</dbReference>
<keyword evidence="7" id="KW-1185">Reference proteome</keyword>
<evidence type="ECO:0000259" key="5">
    <source>
        <dbReference type="PROSITE" id="PS50987"/>
    </source>
</evidence>
<organism evidence="6 7">
    <name type="scientific">Leptothoe kymatousa TAU-MAC 1615</name>
    <dbReference type="NCBI Taxonomy" id="2364775"/>
    <lineage>
        <taxon>Bacteria</taxon>
        <taxon>Bacillati</taxon>
        <taxon>Cyanobacteriota</taxon>
        <taxon>Cyanophyceae</taxon>
        <taxon>Nodosilineales</taxon>
        <taxon>Cymatolegaceae</taxon>
        <taxon>Leptothoe</taxon>
        <taxon>Leptothoe kymatousa</taxon>
    </lineage>
</organism>
<gene>
    <name evidence="6" type="ORF">IXB28_13370</name>
</gene>
<reference evidence="6 7" key="1">
    <citation type="journal article" date="2021" name="Mar. Drugs">
        <title>Genome Reduction and Secondary Metabolism of the Marine Sponge-Associated Cyanobacterium Leptothoe.</title>
        <authorList>
            <person name="Konstantinou D."/>
            <person name="Popin R.V."/>
            <person name="Fewer D.P."/>
            <person name="Sivonen K."/>
            <person name="Gkelis S."/>
        </authorList>
    </citation>
    <scope>NUCLEOTIDE SEQUENCE [LARGE SCALE GENOMIC DNA]</scope>
    <source>
        <strain evidence="6 7">TAU-MAC 1615</strain>
    </source>
</reference>
<dbReference type="InterPro" id="IPR011991">
    <property type="entry name" value="ArsR-like_HTH"/>
</dbReference>
<comment type="caution">
    <text evidence="6">The sequence shown here is derived from an EMBL/GenBank/DDBJ whole genome shotgun (WGS) entry which is preliminary data.</text>
</comment>
<keyword evidence="2" id="KW-0238">DNA-binding</keyword>
<evidence type="ECO:0000313" key="6">
    <source>
        <dbReference type="EMBL" id="MBT9313203.1"/>
    </source>
</evidence>
<proteinExistence type="predicted"/>
<keyword evidence="1" id="KW-0805">Transcription regulation</keyword>
<dbReference type="EMBL" id="JADOER010000012">
    <property type="protein sequence ID" value="MBT9313203.1"/>
    <property type="molecule type" value="Genomic_DNA"/>
</dbReference>
<dbReference type="InterPro" id="IPR001845">
    <property type="entry name" value="HTH_ArsR_DNA-bd_dom"/>
</dbReference>
<dbReference type="InterPro" id="IPR036388">
    <property type="entry name" value="WH-like_DNA-bd_sf"/>
</dbReference>
<dbReference type="PROSITE" id="PS50987">
    <property type="entry name" value="HTH_ARSR_2"/>
    <property type="match status" value="1"/>
</dbReference>
<dbReference type="Proteomes" id="UP001196661">
    <property type="component" value="Unassembled WGS sequence"/>
</dbReference>
<evidence type="ECO:0000313" key="7">
    <source>
        <dbReference type="Proteomes" id="UP001196661"/>
    </source>
</evidence>
<dbReference type="Gene3D" id="1.10.10.10">
    <property type="entry name" value="Winged helix-like DNA-binding domain superfamily/Winged helix DNA-binding domain"/>
    <property type="match status" value="1"/>
</dbReference>
<dbReference type="InterPro" id="IPR051011">
    <property type="entry name" value="Metal_resp_trans_reg"/>
</dbReference>
<name>A0ABS5Y5S6_9CYAN</name>
<dbReference type="Pfam" id="PF01022">
    <property type="entry name" value="HTH_5"/>
    <property type="match status" value="1"/>
</dbReference>
<feature type="compositionally biased region" description="Polar residues" evidence="4">
    <location>
        <begin position="1"/>
        <end position="18"/>
    </location>
</feature>
<keyword evidence="3" id="KW-0804">Transcription</keyword>
<evidence type="ECO:0000256" key="2">
    <source>
        <dbReference type="ARBA" id="ARBA00023125"/>
    </source>
</evidence>
<evidence type="ECO:0000256" key="1">
    <source>
        <dbReference type="ARBA" id="ARBA00023015"/>
    </source>
</evidence>
<dbReference type="SMART" id="SM00418">
    <property type="entry name" value="HTH_ARSR"/>
    <property type="match status" value="1"/>
</dbReference>
<protein>
    <submittedName>
        <fullName evidence="6">Helix-turn-helix transcriptional regulator</fullName>
    </submittedName>
</protein>
<feature type="region of interest" description="Disordered" evidence="4">
    <location>
        <begin position="1"/>
        <end position="25"/>
    </location>
</feature>
<evidence type="ECO:0000256" key="4">
    <source>
        <dbReference type="SAM" id="MobiDB-lite"/>
    </source>
</evidence>
<dbReference type="PANTHER" id="PTHR43132">
    <property type="entry name" value="ARSENICAL RESISTANCE OPERON REPRESSOR ARSR-RELATED"/>
    <property type="match status" value="1"/>
</dbReference>
<dbReference type="InterPro" id="IPR036390">
    <property type="entry name" value="WH_DNA-bd_sf"/>
</dbReference>